<evidence type="ECO:0000313" key="2">
    <source>
        <dbReference type="EMBL" id="GAA0459098.1"/>
    </source>
</evidence>
<sequence length="253" mass="29270">MGFWVKLLMISFLLTNSTISSVAERELIFTPIDSGDMAVLHLNEEEMFLINTGDAKSLPTVKNTLAQWPEKTLKGILITAPKAENCGNLEAISSEWEVDQIYVSYESETICELSHEEYNILSLTDQKVIALSNDFYLKYVGNNNQGNIILSNEVFSIYWYETDQKINGEHDEQIQLIYVPSYADASSINREEINRIDPQMAIINEKNDQKRNKQIHGLFQESWVETYFLKRFIAIHISIYDSDYDVYLERLNK</sequence>
<feature type="chain" id="PRO_5045354567" description="MBL fold metallo-hydrolase" evidence="1">
    <location>
        <begin position="23"/>
        <end position="253"/>
    </location>
</feature>
<evidence type="ECO:0000256" key="1">
    <source>
        <dbReference type="SAM" id="SignalP"/>
    </source>
</evidence>
<reference evidence="3" key="1">
    <citation type="journal article" date="2019" name="Int. J. Syst. Evol. Microbiol.">
        <title>The Global Catalogue of Microorganisms (GCM) 10K type strain sequencing project: providing services to taxonomists for standard genome sequencing and annotation.</title>
        <authorList>
            <consortium name="The Broad Institute Genomics Platform"/>
            <consortium name="The Broad Institute Genome Sequencing Center for Infectious Disease"/>
            <person name="Wu L."/>
            <person name="Ma J."/>
        </authorList>
    </citation>
    <scope>NUCLEOTIDE SEQUENCE [LARGE SCALE GENOMIC DNA]</scope>
    <source>
        <strain evidence="3">JCM 14193</strain>
    </source>
</reference>
<comment type="caution">
    <text evidence="2">The sequence shown here is derived from an EMBL/GenBank/DDBJ whole genome shotgun (WGS) entry which is preliminary data.</text>
</comment>
<evidence type="ECO:0000313" key="3">
    <source>
        <dbReference type="Proteomes" id="UP001500740"/>
    </source>
</evidence>
<protein>
    <recommendedName>
        <fullName evidence="4">MBL fold metallo-hydrolase</fullName>
    </recommendedName>
</protein>
<evidence type="ECO:0008006" key="4">
    <source>
        <dbReference type="Google" id="ProtNLM"/>
    </source>
</evidence>
<proteinExistence type="predicted"/>
<gene>
    <name evidence="2" type="ORF">GCM10008935_12930</name>
</gene>
<keyword evidence="3" id="KW-1185">Reference proteome</keyword>
<accession>A0ABP3JN91</accession>
<name>A0ABP3JN91_9BACI</name>
<dbReference type="EMBL" id="BAAACZ010000009">
    <property type="protein sequence ID" value="GAA0459098.1"/>
    <property type="molecule type" value="Genomic_DNA"/>
</dbReference>
<feature type="signal peptide" evidence="1">
    <location>
        <begin position="1"/>
        <end position="22"/>
    </location>
</feature>
<dbReference type="Proteomes" id="UP001500740">
    <property type="component" value="Unassembled WGS sequence"/>
</dbReference>
<dbReference type="RefSeq" id="WP_343782548.1">
    <property type="nucleotide sequence ID" value="NZ_BAAACZ010000009.1"/>
</dbReference>
<organism evidence="2 3">
    <name type="scientific">Alkalibacillus silvisoli</name>
    <dbReference type="NCBI Taxonomy" id="392823"/>
    <lineage>
        <taxon>Bacteria</taxon>
        <taxon>Bacillati</taxon>
        <taxon>Bacillota</taxon>
        <taxon>Bacilli</taxon>
        <taxon>Bacillales</taxon>
        <taxon>Bacillaceae</taxon>
        <taxon>Alkalibacillus</taxon>
    </lineage>
</organism>
<keyword evidence="1" id="KW-0732">Signal</keyword>